<dbReference type="EMBL" id="JAFLNL010000002">
    <property type="protein sequence ID" value="MBO0353292.1"/>
    <property type="molecule type" value="Genomic_DNA"/>
</dbReference>
<evidence type="ECO:0000313" key="2">
    <source>
        <dbReference type="EMBL" id="MBO0353292.1"/>
    </source>
</evidence>
<sequence length="373" mass="43793">MKVLTITCHDVYNYGASLQEYALLEFLKEEGHTSETINYKPPYLSNHFNLWQVSHPFFSRNILTRLIYLVLKLPKRLYNRKRKRNFDEFTKNYIPSTHTLYKNNEELKNYLPIAEAYICGSDQIWNSFFENGKDPAFYLDFVPSNKLKISYAASFAIDSLEENLKPFVKEKVSRLNHIAVRETSGVKILNDLGIDNVVQVLDPVFLLNKDHWASIAKPKKVHEDYIFIYDFDYNPAIQEFAQKVRKNTGYKIISMNELNTYSDYNYYLEGPEVFLDLVRNAKLVVANSFHAVAFSIIFQKEMVVFNRKEAINTRMRDLLNLFNIHGRLFGKNDNVSWDNLGTINYDEIQGSIHQHIEYSKNYLRKALNNLELN</sequence>
<keyword evidence="3" id="KW-1185">Reference proteome</keyword>
<evidence type="ECO:0000259" key="1">
    <source>
        <dbReference type="Pfam" id="PF04230"/>
    </source>
</evidence>
<dbReference type="Proteomes" id="UP000664044">
    <property type="component" value="Unassembled WGS sequence"/>
</dbReference>
<dbReference type="InterPro" id="IPR007345">
    <property type="entry name" value="Polysacch_pyruvyl_Trfase"/>
</dbReference>
<comment type="caution">
    <text evidence="2">The sequence shown here is derived from an EMBL/GenBank/DDBJ whole genome shotgun (WGS) entry which is preliminary data.</text>
</comment>
<gene>
    <name evidence="2" type="ORF">J0656_04625</name>
</gene>
<reference evidence="2 3" key="1">
    <citation type="submission" date="2021-03" db="EMBL/GenBank/DDBJ databases">
        <title>Muricauda lutimaris sp. nov. and Muricauda ruestringensis sp. nov, two marine members of the Flavobacteriaceae isolated from deep sea sediments of Western Pacific.</title>
        <authorList>
            <person name="Zhao S."/>
            <person name="Liu R."/>
        </authorList>
    </citation>
    <scope>NUCLEOTIDE SEQUENCE [LARGE SCALE GENOMIC DNA]</scope>
    <source>
        <strain evidence="2 3">BC31-1-A7</strain>
    </source>
</reference>
<dbReference type="GO" id="GO:0016740">
    <property type="term" value="F:transferase activity"/>
    <property type="evidence" value="ECO:0007669"/>
    <property type="project" value="UniProtKB-KW"/>
</dbReference>
<accession>A0ABS3G3Y3</accession>
<evidence type="ECO:0000313" key="3">
    <source>
        <dbReference type="Proteomes" id="UP000664044"/>
    </source>
</evidence>
<dbReference type="RefSeq" id="WP_207031880.1">
    <property type="nucleotide sequence ID" value="NZ_JAFLNL010000002.1"/>
</dbReference>
<protein>
    <submittedName>
        <fullName evidence="2">Polysaccharide pyruvyl transferase family protein</fullName>
    </submittedName>
</protein>
<organism evidence="2 3">
    <name type="scientific">Flagellimonas aurea</name>
    <dbReference type="NCBI Taxonomy" id="2915619"/>
    <lineage>
        <taxon>Bacteria</taxon>
        <taxon>Pseudomonadati</taxon>
        <taxon>Bacteroidota</taxon>
        <taxon>Flavobacteriia</taxon>
        <taxon>Flavobacteriales</taxon>
        <taxon>Flavobacteriaceae</taxon>
        <taxon>Flagellimonas</taxon>
    </lineage>
</organism>
<keyword evidence="2" id="KW-0808">Transferase</keyword>
<dbReference type="Pfam" id="PF04230">
    <property type="entry name" value="PS_pyruv_trans"/>
    <property type="match status" value="1"/>
</dbReference>
<name>A0ABS3G3Y3_9FLAO</name>
<feature type="domain" description="Polysaccharide pyruvyl transferase" evidence="1">
    <location>
        <begin position="13"/>
        <end position="307"/>
    </location>
</feature>
<proteinExistence type="predicted"/>